<proteinExistence type="predicted"/>
<name>A0AAV7WK12_PLEWA</name>
<evidence type="ECO:0000313" key="3">
    <source>
        <dbReference type="Proteomes" id="UP001066276"/>
    </source>
</evidence>
<reference evidence="2" key="1">
    <citation type="journal article" date="2022" name="bioRxiv">
        <title>Sequencing and chromosome-scale assembly of the giantPleurodeles waltlgenome.</title>
        <authorList>
            <person name="Brown T."/>
            <person name="Elewa A."/>
            <person name="Iarovenko S."/>
            <person name="Subramanian E."/>
            <person name="Araus A.J."/>
            <person name="Petzold A."/>
            <person name="Susuki M."/>
            <person name="Suzuki K.-i.T."/>
            <person name="Hayashi T."/>
            <person name="Toyoda A."/>
            <person name="Oliveira C."/>
            <person name="Osipova E."/>
            <person name="Leigh N.D."/>
            <person name="Simon A."/>
            <person name="Yun M.H."/>
        </authorList>
    </citation>
    <scope>NUCLEOTIDE SEQUENCE</scope>
    <source>
        <strain evidence="2">20211129_DDA</strain>
        <tissue evidence="2">Liver</tissue>
    </source>
</reference>
<dbReference type="AlphaFoldDB" id="A0AAV7WK12"/>
<comment type="caution">
    <text evidence="2">The sequence shown here is derived from an EMBL/GenBank/DDBJ whole genome shotgun (WGS) entry which is preliminary data.</text>
</comment>
<feature type="region of interest" description="Disordered" evidence="1">
    <location>
        <begin position="71"/>
        <end position="192"/>
    </location>
</feature>
<evidence type="ECO:0000256" key="1">
    <source>
        <dbReference type="SAM" id="MobiDB-lite"/>
    </source>
</evidence>
<keyword evidence="3" id="KW-1185">Reference proteome</keyword>
<dbReference type="Proteomes" id="UP001066276">
    <property type="component" value="Chromosome 1_1"/>
</dbReference>
<sequence length="250" mass="27381">MMRGKEVVGAEGVRRRAPPTWVPVFFPAPPCSPRGPQFQYLCLWLFWRWITPFYERSFVSGRPGYFSPLPRSGPASAPTHASPAGAQPLPVPTPGHLSGRRGKQEEGQVTFTQASSTRGLALGRSLPRRLSRPPVAAGGARLSWHQPRVLPRLPERGEQEGRYGTEGRESAPLPRFGIVSVGSTPTRPPRPRCTRLLSPPTAGRRLPVPPRSSGWARVWFHSSPRADGPDVLPMGGAAHGEEDFGWIQGR</sequence>
<evidence type="ECO:0000313" key="2">
    <source>
        <dbReference type="EMBL" id="KAJ1214383.1"/>
    </source>
</evidence>
<organism evidence="2 3">
    <name type="scientific">Pleurodeles waltl</name>
    <name type="common">Iberian ribbed newt</name>
    <dbReference type="NCBI Taxonomy" id="8319"/>
    <lineage>
        <taxon>Eukaryota</taxon>
        <taxon>Metazoa</taxon>
        <taxon>Chordata</taxon>
        <taxon>Craniata</taxon>
        <taxon>Vertebrata</taxon>
        <taxon>Euteleostomi</taxon>
        <taxon>Amphibia</taxon>
        <taxon>Batrachia</taxon>
        <taxon>Caudata</taxon>
        <taxon>Salamandroidea</taxon>
        <taxon>Salamandridae</taxon>
        <taxon>Pleurodelinae</taxon>
        <taxon>Pleurodeles</taxon>
    </lineage>
</organism>
<feature type="compositionally biased region" description="Basic and acidic residues" evidence="1">
    <location>
        <begin position="153"/>
        <end position="169"/>
    </location>
</feature>
<dbReference type="EMBL" id="JANPWB010000001">
    <property type="protein sequence ID" value="KAJ1214383.1"/>
    <property type="molecule type" value="Genomic_DNA"/>
</dbReference>
<feature type="region of interest" description="Disordered" evidence="1">
    <location>
        <begin position="226"/>
        <end position="250"/>
    </location>
</feature>
<gene>
    <name evidence="2" type="ORF">NDU88_002002</name>
</gene>
<protein>
    <submittedName>
        <fullName evidence="2">Uncharacterized protein</fullName>
    </submittedName>
</protein>
<feature type="compositionally biased region" description="Polar residues" evidence="1">
    <location>
        <begin position="107"/>
        <end position="117"/>
    </location>
</feature>
<accession>A0AAV7WK12</accession>